<dbReference type="EMBL" id="NHYD01000274">
    <property type="protein sequence ID" value="PPQ94675.1"/>
    <property type="molecule type" value="Genomic_DNA"/>
</dbReference>
<gene>
    <name evidence="2" type="ORF">CVT25_009436</name>
</gene>
<evidence type="ECO:0000256" key="1">
    <source>
        <dbReference type="SAM" id="MobiDB-lite"/>
    </source>
</evidence>
<protein>
    <submittedName>
        <fullName evidence="2">Uncharacterized protein</fullName>
    </submittedName>
</protein>
<dbReference type="InParanoid" id="A0A409XV73"/>
<feature type="compositionally biased region" description="Polar residues" evidence="1">
    <location>
        <begin position="1"/>
        <end position="14"/>
    </location>
</feature>
<keyword evidence="3" id="KW-1185">Reference proteome</keyword>
<evidence type="ECO:0000313" key="3">
    <source>
        <dbReference type="Proteomes" id="UP000283269"/>
    </source>
</evidence>
<proteinExistence type="predicted"/>
<feature type="compositionally biased region" description="Acidic residues" evidence="1">
    <location>
        <begin position="19"/>
        <end position="29"/>
    </location>
</feature>
<feature type="region of interest" description="Disordered" evidence="1">
    <location>
        <begin position="1"/>
        <end position="29"/>
    </location>
</feature>
<dbReference type="Proteomes" id="UP000283269">
    <property type="component" value="Unassembled WGS sequence"/>
</dbReference>
<dbReference type="AlphaFoldDB" id="A0A409XV73"/>
<evidence type="ECO:0000313" key="2">
    <source>
        <dbReference type="EMBL" id="PPQ94675.1"/>
    </source>
</evidence>
<reference evidence="2 3" key="1">
    <citation type="journal article" date="2018" name="Evol. Lett.">
        <title>Horizontal gene cluster transfer increased hallucinogenic mushroom diversity.</title>
        <authorList>
            <person name="Reynolds H.T."/>
            <person name="Vijayakumar V."/>
            <person name="Gluck-Thaler E."/>
            <person name="Korotkin H.B."/>
            <person name="Matheny P.B."/>
            <person name="Slot J.C."/>
        </authorList>
    </citation>
    <scope>NUCLEOTIDE SEQUENCE [LARGE SCALE GENOMIC DNA]</scope>
    <source>
        <strain evidence="2 3">2631</strain>
    </source>
</reference>
<organism evidence="2 3">
    <name type="scientific">Psilocybe cyanescens</name>
    <dbReference type="NCBI Taxonomy" id="93625"/>
    <lineage>
        <taxon>Eukaryota</taxon>
        <taxon>Fungi</taxon>
        <taxon>Dikarya</taxon>
        <taxon>Basidiomycota</taxon>
        <taxon>Agaricomycotina</taxon>
        <taxon>Agaricomycetes</taxon>
        <taxon>Agaricomycetidae</taxon>
        <taxon>Agaricales</taxon>
        <taxon>Agaricineae</taxon>
        <taxon>Strophariaceae</taxon>
        <taxon>Psilocybe</taxon>
    </lineage>
</organism>
<dbReference type="OrthoDB" id="361693at2759"/>
<name>A0A409XV73_PSICY</name>
<sequence length="240" mass="26672">MSFKATNTSESGGNTLEREDNESEVSDDERIEGAKWRIMLYANALMDLAGGSYLPTHLAMVSGSIKNIIIDEDTKGVVVNAPYRAPFFFELDDNKTESNINHSKDESIEVQQADIDQQNEIDQESETDPDLEATDLRKISVPAFAQPAFITDLFINWLKLQLVLLGPEPPKEKLMWSDLFTDPQLIREVAGTSGKSNQAIIDYLTKGSTAHTTLKRIQDLFGSNAQHTSQTICDAATEML</sequence>
<comment type="caution">
    <text evidence="2">The sequence shown here is derived from an EMBL/GenBank/DDBJ whole genome shotgun (WGS) entry which is preliminary data.</text>
</comment>
<accession>A0A409XV73</accession>